<dbReference type="PANTHER" id="PTHR33164:SF106">
    <property type="entry name" value="TRANSCRIPTIONAL REGULATORY PROTEIN"/>
    <property type="match status" value="1"/>
</dbReference>
<proteinExistence type="predicted"/>
<evidence type="ECO:0000313" key="3">
    <source>
        <dbReference type="Proteomes" id="UP001500620"/>
    </source>
</evidence>
<protein>
    <recommendedName>
        <fullName evidence="1">HTH marR-type domain-containing protein</fullName>
    </recommendedName>
</protein>
<sequence>MDSGERRLIGEFGRAMQAYQRAVDVLDQRAADRLGLNRTDLRCLDLLFESAEAPLSPGELAAAAGMTTGGVTTAIDRLERAGYVTRERDSADRRRVTVRPTPLAERVAAEIYGPIVQDGAALLERFDDAVLQRMIEILEHSTRQHLDHAQRLASS</sequence>
<dbReference type="InterPro" id="IPR001845">
    <property type="entry name" value="HTH_ArsR_DNA-bd_dom"/>
</dbReference>
<dbReference type="Gene3D" id="1.10.10.10">
    <property type="entry name" value="Winged helix-like DNA-binding domain superfamily/Winged helix DNA-binding domain"/>
    <property type="match status" value="1"/>
</dbReference>
<dbReference type="RefSeq" id="WP_345134711.1">
    <property type="nucleotide sequence ID" value="NZ_BAABAT010000028.1"/>
</dbReference>
<comment type="caution">
    <text evidence="2">The sequence shown here is derived from an EMBL/GenBank/DDBJ whole genome shotgun (WGS) entry which is preliminary data.</text>
</comment>
<dbReference type="PRINTS" id="PR00598">
    <property type="entry name" value="HTHMARR"/>
</dbReference>
<dbReference type="Proteomes" id="UP001500620">
    <property type="component" value="Unassembled WGS sequence"/>
</dbReference>
<accession>A0ABP8DJX2</accession>
<dbReference type="PANTHER" id="PTHR33164">
    <property type="entry name" value="TRANSCRIPTIONAL REGULATOR, MARR FAMILY"/>
    <property type="match status" value="1"/>
</dbReference>
<evidence type="ECO:0000313" key="2">
    <source>
        <dbReference type="EMBL" id="GAA4257727.1"/>
    </source>
</evidence>
<dbReference type="InterPro" id="IPR039422">
    <property type="entry name" value="MarR/SlyA-like"/>
</dbReference>
<dbReference type="SMART" id="SM00347">
    <property type="entry name" value="HTH_MARR"/>
    <property type="match status" value="1"/>
</dbReference>
<feature type="domain" description="HTH marR-type" evidence="1">
    <location>
        <begin position="5"/>
        <end position="143"/>
    </location>
</feature>
<dbReference type="PROSITE" id="PS50995">
    <property type="entry name" value="HTH_MARR_2"/>
    <property type="match status" value="1"/>
</dbReference>
<name>A0ABP8DJX2_9ACTN</name>
<dbReference type="EMBL" id="BAABAT010000028">
    <property type="protein sequence ID" value="GAA4257727.1"/>
    <property type="molecule type" value="Genomic_DNA"/>
</dbReference>
<organism evidence="2 3">
    <name type="scientific">Dactylosporangium darangshiense</name>
    <dbReference type="NCBI Taxonomy" id="579108"/>
    <lineage>
        <taxon>Bacteria</taxon>
        <taxon>Bacillati</taxon>
        <taxon>Actinomycetota</taxon>
        <taxon>Actinomycetes</taxon>
        <taxon>Micromonosporales</taxon>
        <taxon>Micromonosporaceae</taxon>
        <taxon>Dactylosporangium</taxon>
    </lineage>
</organism>
<reference evidence="3" key="1">
    <citation type="journal article" date="2019" name="Int. J. Syst. Evol. Microbiol.">
        <title>The Global Catalogue of Microorganisms (GCM) 10K type strain sequencing project: providing services to taxonomists for standard genome sequencing and annotation.</title>
        <authorList>
            <consortium name="The Broad Institute Genomics Platform"/>
            <consortium name="The Broad Institute Genome Sequencing Center for Infectious Disease"/>
            <person name="Wu L."/>
            <person name="Ma J."/>
        </authorList>
    </citation>
    <scope>NUCLEOTIDE SEQUENCE [LARGE SCALE GENOMIC DNA]</scope>
    <source>
        <strain evidence="3">JCM 17441</strain>
    </source>
</reference>
<dbReference type="SUPFAM" id="SSF46785">
    <property type="entry name" value="Winged helix' DNA-binding domain"/>
    <property type="match status" value="1"/>
</dbReference>
<dbReference type="SMART" id="SM00418">
    <property type="entry name" value="HTH_ARSR"/>
    <property type="match status" value="1"/>
</dbReference>
<gene>
    <name evidence="2" type="ORF">GCM10022255_075670</name>
</gene>
<dbReference type="InterPro" id="IPR036390">
    <property type="entry name" value="WH_DNA-bd_sf"/>
</dbReference>
<dbReference type="InterPro" id="IPR036388">
    <property type="entry name" value="WH-like_DNA-bd_sf"/>
</dbReference>
<keyword evidence="3" id="KW-1185">Reference proteome</keyword>
<dbReference type="Pfam" id="PF12802">
    <property type="entry name" value="MarR_2"/>
    <property type="match status" value="1"/>
</dbReference>
<evidence type="ECO:0000259" key="1">
    <source>
        <dbReference type="PROSITE" id="PS50995"/>
    </source>
</evidence>
<dbReference type="InterPro" id="IPR000835">
    <property type="entry name" value="HTH_MarR-typ"/>
</dbReference>
<dbReference type="InterPro" id="IPR011991">
    <property type="entry name" value="ArsR-like_HTH"/>
</dbReference>
<dbReference type="CDD" id="cd00090">
    <property type="entry name" value="HTH_ARSR"/>
    <property type="match status" value="1"/>
</dbReference>